<comment type="caution">
    <text evidence="1">The sequence shown here is derived from an EMBL/GenBank/DDBJ whole genome shotgun (WGS) entry which is preliminary data.</text>
</comment>
<evidence type="ECO:0000313" key="1">
    <source>
        <dbReference type="EMBL" id="MEB3963311.1"/>
    </source>
</evidence>
<gene>
    <name evidence="1" type="ORF">OKJ48_24155</name>
</gene>
<accession>A0ABU6CF53</accession>
<dbReference type="EMBL" id="JAOZYB010000223">
    <property type="protein sequence ID" value="MEB3963311.1"/>
    <property type="molecule type" value="Genomic_DNA"/>
</dbReference>
<sequence length="74" mass="7877">MSAASQIHHPSSGDLALVALGSETYETTAQHVRGCETCRSALEAFLRILEAGRAGPMGAVAPPADVWEAIRRRM</sequence>
<name>A0ABU6CF53_9ACTN</name>
<reference evidence="1 2" key="1">
    <citation type="submission" date="2022-10" db="EMBL/GenBank/DDBJ databases">
        <authorList>
            <person name="Xie J."/>
            <person name="Shen N."/>
        </authorList>
    </citation>
    <scope>NUCLEOTIDE SEQUENCE [LARGE SCALE GENOMIC DNA]</scope>
    <source>
        <strain evidence="1 2">DSM 41681</strain>
    </source>
</reference>
<dbReference type="Proteomes" id="UP001352223">
    <property type="component" value="Unassembled WGS sequence"/>
</dbReference>
<organism evidence="1 2">
    <name type="scientific">Streptomyces kunmingensis</name>
    <dbReference type="NCBI Taxonomy" id="68225"/>
    <lineage>
        <taxon>Bacteria</taxon>
        <taxon>Bacillati</taxon>
        <taxon>Actinomycetota</taxon>
        <taxon>Actinomycetes</taxon>
        <taxon>Kitasatosporales</taxon>
        <taxon>Streptomycetaceae</taxon>
        <taxon>Streptomyces</taxon>
    </lineage>
</organism>
<evidence type="ECO:0000313" key="2">
    <source>
        <dbReference type="Proteomes" id="UP001352223"/>
    </source>
</evidence>
<protein>
    <submittedName>
        <fullName evidence="1">Uncharacterized protein</fullName>
    </submittedName>
</protein>
<keyword evidence="2" id="KW-1185">Reference proteome</keyword>
<proteinExistence type="predicted"/>
<dbReference type="RefSeq" id="WP_324771025.1">
    <property type="nucleotide sequence ID" value="NZ_BAAATS010000028.1"/>
</dbReference>